<dbReference type="InterPro" id="IPR009057">
    <property type="entry name" value="Homeodomain-like_sf"/>
</dbReference>
<dbReference type="Gene3D" id="1.10.10.60">
    <property type="entry name" value="Homeodomain-like"/>
    <property type="match status" value="1"/>
</dbReference>
<dbReference type="Proteomes" id="UP001185092">
    <property type="component" value="Unassembled WGS sequence"/>
</dbReference>
<name>A0AAE3XR46_9BACT</name>
<dbReference type="Pfam" id="PF12833">
    <property type="entry name" value="HTH_18"/>
    <property type="match status" value="1"/>
</dbReference>
<evidence type="ECO:0000259" key="4">
    <source>
        <dbReference type="PROSITE" id="PS01124"/>
    </source>
</evidence>
<dbReference type="InterPro" id="IPR020449">
    <property type="entry name" value="Tscrpt_reg_AraC-type_HTH"/>
</dbReference>
<dbReference type="SMART" id="SM00342">
    <property type="entry name" value="HTH_ARAC"/>
    <property type="match status" value="1"/>
</dbReference>
<evidence type="ECO:0000313" key="6">
    <source>
        <dbReference type="Proteomes" id="UP001185092"/>
    </source>
</evidence>
<proteinExistence type="predicted"/>
<reference evidence="5" key="1">
    <citation type="submission" date="2023-07" db="EMBL/GenBank/DDBJ databases">
        <title>Genomic Encyclopedia of Type Strains, Phase IV (KMG-IV): sequencing the most valuable type-strain genomes for metagenomic binning, comparative biology and taxonomic classification.</title>
        <authorList>
            <person name="Goeker M."/>
        </authorList>
    </citation>
    <scope>NUCLEOTIDE SEQUENCE</scope>
    <source>
        <strain evidence="5">DSM 26174</strain>
    </source>
</reference>
<dbReference type="PROSITE" id="PS01124">
    <property type="entry name" value="HTH_ARAC_FAMILY_2"/>
    <property type="match status" value="1"/>
</dbReference>
<dbReference type="RefSeq" id="WP_309940304.1">
    <property type="nucleotide sequence ID" value="NZ_AP025305.1"/>
</dbReference>
<protein>
    <submittedName>
        <fullName evidence="5">AraC-like DNA-binding protein</fullName>
    </submittedName>
</protein>
<dbReference type="InterPro" id="IPR003313">
    <property type="entry name" value="AraC-bd"/>
</dbReference>
<keyword evidence="3" id="KW-0804">Transcription</keyword>
<organism evidence="5 6">
    <name type="scientific">Aureibacter tunicatorum</name>
    <dbReference type="NCBI Taxonomy" id="866807"/>
    <lineage>
        <taxon>Bacteria</taxon>
        <taxon>Pseudomonadati</taxon>
        <taxon>Bacteroidota</taxon>
        <taxon>Cytophagia</taxon>
        <taxon>Cytophagales</taxon>
        <taxon>Persicobacteraceae</taxon>
        <taxon>Aureibacter</taxon>
    </lineage>
</organism>
<dbReference type="SUPFAM" id="SSF46689">
    <property type="entry name" value="Homeodomain-like"/>
    <property type="match status" value="2"/>
</dbReference>
<gene>
    <name evidence="5" type="ORF">HNQ88_003456</name>
</gene>
<keyword evidence="1" id="KW-0805">Transcription regulation</keyword>
<dbReference type="PANTHER" id="PTHR46796">
    <property type="entry name" value="HTH-TYPE TRANSCRIPTIONAL ACTIVATOR RHAS-RELATED"/>
    <property type="match status" value="1"/>
</dbReference>
<dbReference type="AlphaFoldDB" id="A0AAE3XR46"/>
<dbReference type="InterPro" id="IPR018060">
    <property type="entry name" value="HTH_AraC"/>
</dbReference>
<evidence type="ECO:0000313" key="5">
    <source>
        <dbReference type="EMBL" id="MDR6240390.1"/>
    </source>
</evidence>
<feature type="domain" description="HTH araC/xylS-type" evidence="4">
    <location>
        <begin position="174"/>
        <end position="271"/>
    </location>
</feature>
<accession>A0AAE3XR46</accession>
<sequence>MNKLNFHIDKDLDGVEIMSANILSQNTHAHTHQEYAIGVMERGVQSYDPKRKKDKYMVSGDIPVVNPFTVHNSQNLDEDGFSYRMFYIDSKVIEHISSQVFEIPDAARIFDRFFIRDHYVERNLIHLHHILENNAFDIIQKQNYFYEVIAYLLKTHSILKAHSPSIINAHSAIQRVEEYIHARYSQKIELKDLSKVACMSPYHLNRLFAKKKGLSPHQYLINLRLNKARELLKSNYSATEISHQVGFYDQAHFTRNFKLYIGITPKQYQKQII</sequence>
<keyword evidence="6" id="KW-1185">Reference proteome</keyword>
<evidence type="ECO:0000256" key="3">
    <source>
        <dbReference type="ARBA" id="ARBA00023163"/>
    </source>
</evidence>
<dbReference type="EMBL" id="JAVDQD010000004">
    <property type="protein sequence ID" value="MDR6240390.1"/>
    <property type="molecule type" value="Genomic_DNA"/>
</dbReference>
<keyword evidence="2 5" id="KW-0238">DNA-binding</keyword>
<dbReference type="PANTHER" id="PTHR46796:SF2">
    <property type="entry name" value="TRANSCRIPTIONAL REGULATORY PROTEIN"/>
    <property type="match status" value="1"/>
</dbReference>
<dbReference type="GO" id="GO:0003700">
    <property type="term" value="F:DNA-binding transcription factor activity"/>
    <property type="evidence" value="ECO:0007669"/>
    <property type="project" value="InterPro"/>
</dbReference>
<dbReference type="InterPro" id="IPR037923">
    <property type="entry name" value="HTH-like"/>
</dbReference>
<dbReference type="PRINTS" id="PR00032">
    <property type="entry name" value="HTHARAC"/>
</dbReference>
<evidence type="ECO:0000256" key="1">
    <source>
        <dbReference type="ARBA" id="ARBA00023015"/>
    </source>
</evidence>
<comment type="caution">
    <text evidence="5">The sequence shown here is derived from an EMBL/GenBank/DDBJ whole genome shotgun (WGS) entry which is preliminary data.</text>
</comment>
<evidence type="ECO:0000256" key="2">
    <source>
        <dbReference type="ARBA" id="ARBA00023125"/>
    </source>
</evidence>
<dbReference type="InterPro" id="IPR050204">
    <property type="entry name" value="AraC_XylS_family_regulators"/>
</dbReference>
<dbReference type="SUPFAM" id="SSF51215">
    <property type="entry name" value="Regulatory protein AraC"/>
    <property type="match status" value="1"/>
</dbReference>
<dbReference type="Pfam" id="PF02311">
    <property type="entry name" value="AraC_binding"/>
    <property type="match status" value="1"/>
</dbReference>
<dbReference type="GO" id="GO:0043565">
    <property type="term" value="F:sequence-specific DNA binding"/>
    <property type="evidence" value="ECO:0007669"/>
    <property type="project" value="InterPro"/>
</dbReference>